<keyword evidence="1" id="KW-0732">Signal</keyword>
<keyword evidence="3" id="KW-1185">Reference proteome</keyword>
<dbReference type="EMBL" id="ML987202">
    <property type="protein sequence ID" value="KAF2244921.1"/>
    <property type="molecule type" value="Genomic_DNA"/>
</dbReference>
<dbReference type="AlphaFoldDB" id="A0A6A6I3M4"/>
<gene>
    <name evidence="2" type="ORF">BU26DRAFT_89278</name>
</gene>
<proteinExistence type="predicted"/>
<sequence>MKCLLATILALHSAAVAAQGKCDHYLDQDCVDAFGSVSFEFQPLFSSAPRFAYGFRVYFEGEISSTLVGHPLNYRGDTNEAKMWLEYANETLNIDTSANRTTHFATLLTNATGTVSGGSNGCEGLLGADCVNNLKDVLKWAVVLSPDYQRNVFDNNVGKFQTTPLTNLSCPAGIFDHYQSMLNRGVVDEYPYDIYMWLKAQPPKPSGNASYPWTTDLMYHSAEEYMAWAAIGIIARYPNYTPRNYDDIQLELVCLRPTAVEGSGDRIDTSKVTIVPSAAGPTSTGGSQPDGADNLRKVNSLLLVVLAIIGGAFRLV</sequence>
<evidence type="ECO:0000256" key="1">
    <source>
        <dbReference type="SAM" id="SignalP"/>
    </source>
</evidence>
<dbReference type="RefSeq" id="XP_033679925.1">
    <property type="nucleotide sequence ID" value="XM_033836454.1"/>
</dbReference>
<organism evidence="2 3">
    <name type="scientific">Trematosphaeria pertusa</name>
    <dbReference type="NCBI Taxonomy" id="390896"/>
    <lineage>
        <taxon>Eukaryota</taxon>
        <taxon>Fungi</taxon>
        <taxon>Dikarya</taxon>
        <taxon>Ascomycota</taxon>
        <taxon>Pezizomycotina</taxon>
        <taxon>Dothideomycetes</taxon>
        <taxon>Pleosporomycetidae</taxon>
        <taxon>Pleosporales</taxon>
        <taxon>Massarineae</taxon>
        <taxon>Trematosphaeriaceae</taxon>
        <taxon>Trematosphaeria</taxon>
    </lineage>
</organism>
<protein>
    <submittedName>
        <fullName evidence="2">Uncharacterized protein</fullName>
    </submittedName>
</protein>
<feature type="signal peptide" evidence="1">
    <location>
        <begin position="1"/>
        <end position="18"/>
    </location>
</feature>
<feature type="chain" id="PRO_5025384248" evidence="1">
    <location>
        <begin position="19"/>
        <end position="316"/>
    </location>
</feature>
<dbReference type="OrthoDB" id="4524870at2759"/>
<evidence type="ECO:0000313" key="2">
    <source>
        <dbReference type="EMBL" id="KAF2244921.1"/>
    </source>
</evidence>
<name>A0A6A6I3M4_9PLEO</name>
<reference evidence="2" key="1">
    <citation type="journal article" date="2020" name="Stud. Mycol.">
        <title>101 Dothideomycetes genomes: a test case for predicting lifestyles and emergence of pathogens.</title>
        <authorList>
            <person name="Haridas S."/>
            <person name="Albert R."/>
            <person name="Binder M."/>
            <person name="Bloem J."/>
            <person name="Labutti K."/>
            <person name="Salamov A."/>
            <person name="Andreopoulos B."/>
            <person name="Baker S."/>
            <person name="Barry K."/>
            <person name="Bills G."/>
            <person name="Bluhm B."/>
            <person name="Cannon C."/>
            <person name="Castanera R."/>
            <person name="Culley D."/>
            <person name="Daum C."/>
            <person name="Ezra D."/>
            <person name="Gonzalez J."/>
            <person name="Henrissat B."/>
            <person name="Kuo A."/>
            <person name="Liang C."/>
            <person name="Lipzen A."/>
            <person name="Lutzoni F."/>
            <person name="Magnuson J."/>
            <person name="Mondo S."/>
            <person name="Nolan M."/>
            <person name="Ohm R."/>
            <person name="Pangilinan J."/>
            <person name="Park H.-J."/>
            <person name="Ramirez L."/>
            <person name="Alfaro M."/>
            <person name="Sun H."/>
            <person name="Tritt A."/>
            <person name="Yoshinaga Y."/>
            <person name="Zwiers L.-H."/>
            <person name="Turgeon B."/>
            <person name="Goodwin S."/>
            <person name="Spatafora J."/>
            <person name="Crous P."/>
            <person name="Grigoriev I."/>
        </authorList>
    </citation>
    <scope>NUCLEOTIDE SEQUENCE</scope>
    <source>
        <strain evidence="2">CBS 122368</strain>
    </source>
</reference>
<accession>A0A6A6I3M4</accession>
<dbReference type="Proteomes" id="UP000800094">
    <property type="component" value="Unassembled WGS sequence"/>
</dbReference>
<evidence type="ECO:0000313" key="3">
    <source>
        <dbReference type="Proteomes" id="UP000800094"/>
    </source>
</evidence>
<dbReference type="GeneID" id="54589784"/>